<sequence length="122" mass="13826">MGSDRNLVYADKLAEGYQPFLVDDDPTGQLSEVVGRGDGAVRAGVYRVLEDEYPDRTPVPYYFEMDEYIWIIEGEVHVDTPDGEKLVLRAGDSAFFRQGSKSTWTFHAPFRKFSVEIQQVNG</sequence>
<reference evidence="2" key="1">
    <citation type="submission" date="2022-12" db="EMBL/GenBank/DDBJ databases">
        <authorList>
            <person name="Krivoruchko A.V."/>
            <person name="Elkin A."/>
        </authorList>
    </citation>
    <scope>NUCLEOTIDE SEQUENCE</scope>
    <source>
        <strain evidence="2">IEGM 249</strain>
    </source>
</reference>
<reference evidence="3" key="2">
    <citation type="submission" date="2023-07" db="EMBL/GenBank/DDBJ databases">
        <title>Genomic analysis of Rhodococcus opacus VOC-14 with glycol ethers degradation activity.</title>
        <authorList>
            <person name="Narkevich D.A."/>
            <person name="Hlushen A.M."/>
            <person name="Akhremchuk A.E."/>
            <person name="Sikolenko M.A."/>
            <person name="Valentovich L.N."/>
        </authorList>
    </citation>
    <scope>NUCLEOTIDE SEQUENCE</scope>
    <source>
        <strain evidence="3">VOC-14</strain>
    </source>
</reference>
<evidence type="ECO:0000313" key="3">
    <source>
        <dbReference type="EMBL" id="WLF44534.1"/>
    </source>
</evidence>
<dbReference type="SUPFAM" id="SSF51182">
    <property type="entry name" value="RmlC-like cupins"/>
    <property type="match status" value="1"/>
</dbReference>
<dbReference type="Pfam" id="PF05899">
    <property type="entry name" value="Cupin_3"/>
    <property type="match status" value="1"/>
</dbReference>
<organism evidence="3 5">
    <name type="scientific">Rhodococcus opacus</name>
    <name type="common">Nocardia opaca</name>
    <dbReference type="NCBI Taxonomy" id="37919"/>
    <lineage>
        <taxon>Bacteria</taxon>
        <taxon>Bacillati</taxon>
        <taxon>Actinomycetota</taxon>
        <taxon>Actinomycetes</taxon>
        <taxon>Mycobacteriales</taxon>
        <taxon>Nocardiaceae</taxon>
        <taxon>Rhodococcus</taxon>
    </lineage>
</organism>
<name>A0AAX3Y7Q9_RHOOP</name>
<dbReference type="AlphaFoldDB" id="A0AAX3Y7Q9"/>
<keyword evidence="4" id="KW-1185">Reference proteome</keyword>
<evidence type="ECO:0000313" key="5">
    <source>
        <dbReference type="Proteomes" id="UP001231166"/>
    </source>
</evidence>
<evidence type="ECO:0000259" key="1">
    <source>
        <dbReference type="Pfam" id="PF05899"/>
    </source>
</evidence>
<dbReference type="InterPro" id="IPR008579">
    <property type="entry name" value="UGlyAH_Cupin_dom"/>
</dbReference>
<protein>
    <submittedName>
        <fullName evidence="3">Cupin domain-containing protein</fullName>
    </submittedName>
</protein>
<accession>A0AAX3Y7Q9</accession>
<dbReference type="InterPro" id="IPR011051">
    <property type="entry name" value="RmlC_Cupin_sf"/>
</dbReference>
<dbReference type="Proteomes" id="UP001066327">
    <property type="component" value="Unassembled WGS sequence"/>
</dbReference>
<proteinExistence type="predicted"/>
<evidence type="ECO:0000313" key="4">
    <source>
        <dbReference type="Proteomes" id="UP001066327"/>
    </source>
</evidence>
<dbReference type="InterPro" id="IPR014710">
    <property type="entry name" value="RmlC-like_jellyroll"/>
</dbReference>
<feature type="domain" description="(S)-ureidoglycine aminohydrolase cupin" evidence="1">
    <location>
        <begin position="62"/>
        <end position="112"/>
    </location>
</feature>
<dbReference type="EMBL" id="JAPWIS010000039">
    <property type="protein sequence ID" value="MCZ4590009.1"/>
    <property type="molecule type" value="Genomic_DNA"/>
</dbReference>
<evidence type="ECO:0000313" key="2">
    <source>
        <dbReference type="EMBL" id="MCZ4590009.1"/>
    </source>
</evidence>
<dbReference type="Proteomes" id="UP001231166">
    <property type="component" value="Chromosome"/>
</dbReference>
<gene>
    <name evidence="2" type="ORF">O4328_41355</name>
    <name evidence="3" type="ORF">Q5707_21505</name>
</gene>
<dbReference type="Gene3D" id="2.60.120.10">
    <property type="entry name" value="Jelly Rolls"/>
    <property type="match status" value="1"/>
</dbReference>
<dbReference type="RefSeq" id="WP_269592760.1">
    <property type="nucleotide sequence ID" value="NZ_CP130953.1"/>
</dbReference>
<dbReference type="EMBL" id="CP130953">
    <property type="protein sequence ID" value="WLF44534.1"/>
    <property type="molecule type" value="Genomic_DNA"/>
</dbReference>